<evidence type="ECO:0000256" key="6">
    <source>
        <dbReference type="SAM" id="Phobius"/>
    </source>
</evidence>
<keyword evidence="2 6" id="KW-0812">Transmembrane</keyword>
<evidence type="ECO:0000256" key="2">
    <source>
        <dbReference type="ARBA" id="ARBA00022692"/>
    </source>
</evidence>
<reference evidence="7" key="1">
    <citation type="journal article" date="2014" name="Nat. Genet.">
        <title>Genome and transcriptome of the porcine whipworm Trichuris suis.</title>
        <authorList>
            <person name="Jex A.R."/>
            <person name="Nejsum P."/>
            <person name="Schwarz E.M."/>
            <person name="Hu L."/>
            <person name="Young N.D."/>
            <person name="Hall R.S."/>
            <person name="Korhonen P.K."/>
            <person name="Liao S."/>
            <person name="Thamsborg S."/>
            <person name="Xia J."/>
            <person name="Xu P."/>
            <person name="Wang S."/>
            <person name="Scheerlinck J.P."/>
            <person name="Hofmann A."/>
            <person name="Sternberg P.W."/>
            <person name="Wang J."/>
            <person name="Gasser R.B."/>
        </authorList>
    </citation>
    <scope>NUCLEOTIDE SEQUENCE [LARGE SCALE GENOMIC DNA]</scope>
    <source>
        <strain evidence="7">DCEP-RM93F</strain>
    </source>
</reference>
<feature type="transmembrane region" description="Helical" evidence="6">
    <location>
        <begin position="54"/>
        <end position="76"/>
    </location>
</feature>
<keyword evidence="3 6" id="KW-1133">Transmembrane helix</keyword>
<dbReference type="PANTHER" id="PTHR11040:SF219">
    <property type="entry name" value="ZRT (ZRT), IRT- (IRT-) LIKE PROTEIN TRANSPORTER"/>
    <property type="match status" value="1"/>
</dbReference>
<keyword evidence="4 6" id="KW-0472">Membrane</keyword>
<feature type="transmembrane region" description="Helical" evidence="6">
    <location>
        <begin position="323"/>
        <end position="345"/>
    </location>
</feature>
<evidence type="ECO:0008006" key="8">
    <source>
        <dbReference type="Google" id="ProtNLM"/>
    </source>
</evidence>
<feature type="region of interest" description="Disordered" evidence="5">
    <location>
        <begin position="191"/>
        <end position="216"/>
    </location>
</feature>
<gene>
    <name evidence="7" type="ORF">M514_04079</name>
</gene>
<evidence type="ECO:0000256" key="4">
    <source>
        <dbReference type="ARBA" id="ARBA00023136"/>
    </source>
</evidence>
<feature type="transmembrane region" description="Helical" evidence="6">
    <location>
        <begin position="357"/>
        <end position="378"/>
    </location>
</feature>
<evidence type="ECO:0000256" key="5">
    <source>
        <dbReference type="SAM" id="MobiDB-lite"/>
    </source>
</evidence>
<dbReference type="Proteomes" id="UP000030758">
    <property type="component" value="Unassembled WGS sequence"/>
</dbReference>
<feature type="transmembrane region" description="Helical" evidence="6">
    <location>
        <begin position="390"/>
        <end position="409"/>
    </location>
</feature>
<dbReference type="AlphaFoldDB" id="A0A085NSP1"/>
<dbReference type="GO" id="GO:0005886">
    <property type="term" value="C:plasma membrane"/>
    <property type="evidence" value="ECO:0007669"/>
    <property type="project" value="TreeGrafter"/>
</dbReference>
<organism evidence="7">
    <name type="scientific">Trichuris suis</name>
    <name type="common">pig whipworm</name>
    <dbReference type="NCBI Taxonomy" id="68888"/>
    <lineage>
        <taxon>Eukaryota</taxon>
        <taxon>Metazoa</taxon>
        <taxon>Ecdysozoa</taxon>
        <taxon>Nematoda</taxon>
        <taxon>Enoplea</taxon>
        <taxon>Dorylaimia</taxon>
        <taxon>Trichinellida</taxon>
        <taxon>Trichuridae</taxon>
        <taxon>Trichuris</taxon>
    </lineage>
</organism>
<feature type="transmembrane region" description="Helical" evidence="6">
    <location>
        <begin position="290"/>
        <end position="311"/>
    </location>
</feature>
<feature type="transmembrane region" description="Helical" evidence="6">
    <location>
        <begin position="96"/>
        <end position="121"/>
    </location>
</feature>
<feature type="transmembrane region" description="Helical" evidence="6">
    <location>
        <begin position="264"/>
        <end position="284"/>
    </location>
</feature>
<feature type="transmembrane region" description="Helical" evidence="6">
    <location>
        <begin position="141"/>
        <end position="166"/>
    </location>
</feature>
<evidence type="ECO:0000256" key="1">
    <source>
        <dbReference type="ARBA" id="ARBA00004141"/>
    </source>
</evidence>
<dbReference type="PANTHER" id="PTHR11040">
    <property type="entry name" value="ZINC/IRON TRANSPORTER"/>
    <property type="match status" value="1"/>
</dbReference>
<sequence length="437" mass="48128">MRIVLPPGAAHMSKTAFGKVLAFRPAVRIFNQCIRQANFSSLVLIDKSLSMDPLVLKVILTILLFFFCFGFGLLPVKLLKLLRQRAAAQHTSSRSWPSLVLCFLSCFAGGIFLATCFLHLLPEVRHNCDELMEIYGVDSDYPFAELISCIGFFLVFLLEEAVLYFVGRHQAHKKGKPCSSVVHIHIRHQHDSCDDDSSRRSKMGKDKGKNDSTDESLCDDRCTGIELPITAEPECCGLPPGDNSTDPPIVMGFKPHAHSHEVRSVTLIVALSFHSIIEGIAFGIQSTNEAATALFLSIAIHKCVVAFGLGVQLARTHSQQLRMVFLSIVTFSMMTPIGAVIGIGVVQGQMHSTTKDLVVMLFEGLSVGTFLYVTFFEVLLHERDNEHPNFVKLLATLCGFAIISFMRIVGHGHSHSHVDEARNMGEALVNQNASSFG</sequence>
<dbReference type="GO" id="GO:0005385">
    <property type="term" value="F:zinc ion transmembrane transporter activity"/>
    <property type="evidence" value="ECO:0007669"/>
    <property type="project" value="TreeGrafter"/>
</dbReference>
<name>A0A085NSP1_9BILA</name>
<evidence type="ECO:0000256" key="3">
    <source>
        <dbReference type="ARBA" id="ARBA00022989"/>
    </source>
</evidence>
<accession>A0A085NSP1</accession>
<dbReference type="Pfam" id="PF02535">
    <property type="entry name" value="Zip"/>
    <property type="match status" value="1"/>
</dbReference>
<dbReference type="InterPro" id="IPR003689">
    <property type="entry name" value="ZIP"/>
</dbReference>
<evidence type="ECO:0000313" key="7">
    <source>
        <dbReference type="EMBL" id="KFD72487.1"/>
    </source>
</evidence>
<proteinExistence type="predicted"/>
<dbReference type="EMBL" id="KL367477">
    <property type="protein sequence ID" value="KFD72487.1"/>
    <property type="molecule type" value="Genomic_DNA"/>
</dbReference>
<protein>
    <recommendedName>
        <fullName evidence="8">Metal cation transporter, ZIP family</fullName>
    </recommendedName>
</protein>
<comment type="subcellular location">
    <subcellularLocation>
        <location evidence="1">Membrane</location>
        <topology evidence="1">Multi-pass membrane protein</topology>
    </subcellularLocation>
</comment>